<evidence type="ECO:0000313" key="1">
    <source>
        <dbReference type="EMBL" id="WMV25176.1"/>
    </source>
</evidence>
<feature type="non-terminal residue" evidence="1">
    <location>
        <position position="1"/>
    </location>
</feature>
<evidence type="ECO:0000313" key="2">
    <source>
        <dbReference type="Proteomes" id="UP001234989"/>
    </source>
</evidence>
<dbReference type="AlphaFoldDB" id="A0AAF0TMH6"/>
<proteinExistence type="predicted"/>
<dbReference type="EMBL" id="CP133615">
    <property type="protein sequence ID" value="WMV25176.1"/>
    <property type="molecule type" value="Genomic_DNA"/>
</dbReference>
<keyword evidence="2" id="KW-1185">Reference proteome</keyword>
<sequence>PLCSTLLSPEEKDQVGGKKELLAHRRAVPRNSTMSPNNLEHDDAEGWYKMAISYTKR</sequence>
<reference evidence="1" key="1">
    <citation type="submission" date="2023-08" db="EMBL/GenBank/DDBJ databases">
        <title>A de novo genome assembly of Solanum verrucosum Schlechtendal, a Mexican diploid species geographically isolated from the other diploid A-genome species in potato relatives.</title>
        <authorList>
            <person name="Hosaka K."/>
        </authorList>
    </citation>
    <scope>NUCLEOTIDE SEQUENCE</scope>
    <source>
        <tissue evidence="1">Young leaves</tissue>
    </source>
</reference>
<accession>A0AAF0TMH6</accession>
<protein>
    <submittedName>
        <fullName evidence="1">Uncharacterized protein</fullName>
    </submittedName>
</protein>
<dbReference type="Proteomes" id="UP001234989">
    <property type="component" value="Chromosome 4"/>
</dbReference>
<name>A0AAF0TMH6_SOLVR</name>
<gene>
    <name evidence="1" type="ORF">MTR67_018561</name>
</gene>
<organism evidence="1 2">
    <name type="scientific">Solanum verrucosum</name>
    <dbReference type="NCBI Taxonomy" id="315347"/>
    <lineage>
        <taxon>Eukaryota</taxon>
        <taxon>Viridiplantae</taxon>
        <taxon>Streptophyta</taxon>
        <taxon>Embryophyta</taxon>
        <taxon>Tracheophyta</taxon>
        <taxon>Spermatophyta</taxon>
        <taxon>Magnoliopsida</taxon>
        <taxon>eudicotyledons</taxon>
        <taxon>Gunneridae</taxon>
        <taxon>Pentapetalae</taxon>
        <taxon>asterids</taxon>
        <taxon>lamiids</taxon>
        <taxon>Solanales</taxon>
        <taxon>Solanaceae</taxon>
        <taxon>Solanoideae</taxon>
        <taxon>Solaneae</taxon>
        <taxon>Solanum</taxon>
    </lineage>
</organism>